<dbReference type="GO" id="GO:0008757">
    <property type="term" value="F:S-adenosylmethionine-dependent methyltransferase activity"/>
    <property type="evidence" value="ECO:0007669"/>
    <property type="project" value="InterPro"/>
</dbReference>
<dbReference type="HOGENOM" id="CLU_695854_0_0_9"/>
<dbReference type="Gene3D" id="3.40.50.150">
    <property type="entry name" value="Vaccinia Virus protein VP39"/>
    <property type="match status" value="1"/>
</dbReference>
<proteinExistence type="predicted"/>
<dbReference type="PANTHER" id="PTHR43667:SF2">
    <property type="entry name" value="FATTY ACID C-METHYL TRANSFERASE"/>
    <property type="match status" value="1"/>
</dbReference>
<keyword evidence="2" id="KW-0830">Ubiquinone</keyword>
<feature type="domain" description="Methyltransferase type 11" evidence="1">
    <location>
        <begin position="217"/>
        <end position="314"/>
    </location>
</feature>
<dbReference type="CDD" id="cd02440">
    <property type="entry name" value="AdoMet_MTases"/>
    <property type="match status" value="1"/>
</dbReference>
<dbReference type="STRING" id="768710.DesyoDRAFT_1477"/>
<evidence type="ECO:0000259" key="1">
    <source>
        <dbReference type="Pfam" id="PF08241"/>
    </source>
</evidence>
<organism evidence="2 3">
    <name type="scientific">Desulfosporosinus youngiae DSM 17734</name>
    <dbReference type="NCBI Taxonomy" id="768710"/>
    <lineage>
        <taxon>Bacteria</taxon>
        <taxon>Bacillati</taxon>
        <taxon>Bacillota</taxon>
        <taxon>Clostridia</taxon>
        <taxon>Eubacteriales</taxon>
        <taxon>Desulfitobacteriaceae</taxon>
        <taxon>Desulfosporosinus</taxon>
    </lineage>
</organism>
<keyword evidence="3" id="KW-1185">Reference proteome</keyword>
<reference evidence="2 3" key="1">
    <citation type="submission" date="2011-11" db="EMBL/GenBank/DDBJ databases">
        <title>The Noncontiguous Finished genome of Desulfosporosinus youngiae DSM 17734.</title>
        <authorList>
            <consortium name="US DOE Joint Genome Institute (JGI-PGF)"/>
            <person name="Lucas S."/>
            <person name="Han J."/>
            <person name="Lapidus A."/>
            <person name="Cheng J.-F."/>
            <person name="Goodwin L."/>
            <person name="Pitluck S."/>
            <person name="Peters L."/>
            <person name="Ovchinnikova G."/>
            <person name="Lu M."/>
            <person name="Land M.L."/>
            <person name="Hauser L."/>
            <person name="Pester M."/>
            <person name="Spring S."/>
            <person name="Ollivier B."/>
            <person name="Rattei T."/>
            <person name="Klenk H.-P."/>
            <person name="Wagner M."/>
            <person name="Loy A."/>
            <person name="Woyke T.J."/>
        </authorList>
    </citation>
    <scope>NUCLEOTIDE SEQUENCE [LARGE SCALE GENOMIC DNA]</scope>
    <source>
        <strain evidence="2 3">DSM 17734</strain>
    </source>
</reference>
<dbReference type="AlphaFoldDB" id="H5XTN1"/>
<evidence type="ECO:0000313" key="3">
    <source>
        <dbReference type="Proteomes" id="UP000005104"/>
    </source>
</evidence>
<dbReference type="Proteomes" id="UP000005104">
    <property type="component" value="Chromosome"/>
</dbReference>
<dbReference type="Pfam" id="PF08241">
    <property type="entry name" value="Methyltransf_11"/>
    <property type="match status" value="1"/>
</dbReference>
<dbReference type="EMBL" id="CM001441">
    <property type="protein sequence ID" value="EHQ88630.1"/>
    <property type="molecule type" value="Genomic_DNA"/>
</dbReference>
<gene>
    <name evidence="2" type="ORF">DesyoDRAFT_1477</name>
</gene>
<keyword evidence="2" id="KW-0489">Methyltransferase</keyword>
<evidence type="ECO:0000313" key="2">
    <source>
        <dbReference type="EMBL" id="EHQ88630.1"/>
    </source>
</evidence>
<dbReference type="InterPro" id="IPR029063">
    <property type="entry name" value="SAM-dependent_MTases_sf"/>
</dbReference>
<dbReference type="GO" id="GO:0032259">
    <property type="term" value="P:methylation"/>
    <property type="evidence" value="ECO:0007669"/>
    <property type="project" value="UniProtKB-KW"/>
</dbReference>
<sequence length="396" mass="45101">MRLGTFAGKEFTEGGEILAEEDVIKREEAALQVRQMGKMMASLFYHMAKEVLSELGEVRGTELVGRAIKAYGSERGEQHRERVLAAGIEHLPENYVELGDLPYLGWDVEKVVPEENKTHIKITYCPLAEYWQEKGAAKIGRLYCGVDQAKYEAFHPDSEYIHLKNRLDGDECCEMVCRQKQAMAKVKQIRDDCRKRLIPYTLKAFAELPAMEDPQILDMGCGSGVPALTLLETYPGRLWAVDTDAESLEWLREKAQARNLAARINIIRASLFDVSLPGESFDIVLAEGMLNVVGFEKGLPALVRFLKPGGYLIIHDELTDDEAKQRIFARHHLEVLQTFELDANVWWQGYFACLEALIQREETISLYEKELGEISDIKNHPEQFCSVYHVLRKSFL</sequence>
<accession>H5XTN1</accession>
<dbReference type="InterPro" id="IPR026002">
    <property type="entry name" value="ATC_hydrolase-like"/>
</dbReference>
<keyword evidence="2" id="KW-0808">Transferase</keyword>
<dbReference type="SUPFAM" id="SSF53335">
    <property type="entry name" value="S-adenosyl-L-methionine-dependent methyltransferases"/>
    <property type="match status" value="1"/>
</dbReference>
<dbReference type="eggNOG" id="COG2226">
    <property type="taxonomic scope" value="Bacteria"/>
</dbReference>
<dbReference type="InterPro" id="IPR050723">
    <property type="entry name" value="CFA/CMAS"/>
</dbReference>
<protein>
    <submittedName>
        <fullName evidence="2">Methylase involved in ubiquinone/menaquinone biosynthesis</fullName>
    </submittedName>
</protein>
<dbReference type="OrthoDB" id="5420534at2"/>
<dbReference type="Pfam" id="PF14196">
    <property type="entry name" value="ATC_hydrolase"/>
    <property type="match status" value="1"/>
</dbReference>
<dbReference type="InterPro" id="IPR013216">
    <property type="entry name" value="Methyltransf_11"/>
</dbReference>
<dbReference type="PANTHER" id="PTHR43667">
    <property type="entry name" value="CYCLOPROPANE-FATTY-ACYL-PHOSPHOLIPID SYNTHASE"/>
    <property type="match status" value="1"/>
</dbReference>
<name>H5XTN1_9FIRM</name>